<protein>
    <recommendedName>
        <fullName evidence="4">Nicotinamide N-methyltransferase</fullName>
    </recommendedName>
</protein>
<evidence type="ECO:0008006" key="4">
    <source>
        <dbReference type="Google" id="ProtNLM"/>
    </source>
</evidence>
<gene>
    <name evidence="2" type="ORF">SCHCODRAFT_112198</name>
</gene>
<reference evidence="2 3" key="1">
    <citation type="journal article" date="2010" name="Nat. Biotechnol.">
        <title>Genome sequence of the model mushroom Schizophyllum commune.</title>
        <authorList>
            <person name="Ohm R.A."/>
            <person name="de Jong J.F."/>
            <person name="Lugones L.G."/>
            <person name="Aerts A."/>
            <person name="Kothe E."/>
            <person name="Stajich J.E."/>
            <person name="de Vries R.P."/>
            <person name="Record E."/>
            <person name="Levasseur A."/>
            <person name="Baker S.E."/>
            <person name="Bartholomew K.A."/>
            <person name="Coutinho P.M."/>
            <person name="Erdmann S."/>
            <person name="Fowler T.J."/>
            <person name="Gathman A.C."/>
            <person name="Lombard V."/>
            <person name="Henrissat B."/>
            <person name="Knabe N."/>
            <person name="Kuees U."/>
            <person name="Lilly W.W."/>
            <person name="Lindquist E."/>
            <person name="Lucas S."/>
            <person name="Magnuson J.K."/>
            <person name="Piumi F."/>
            <person name="Raudaskoski M."/>
            <person name="Salamov A."/>
            <person name="Schmutz J."/>
            <person name="Schwarze F.W.M.R."/>
            <person name="vanKuyk P.A."/>
            <person name="Horton J.S."/>
            <person name="Grigoriev I.V."/>
            <person name="Woesten H.A.B."/>
        </authorList>
    </citation>
    <scope>NUCLEOTIDE SEQUENCE [LARGE SCALE GENOMIC DNA]</scope>
    <source>
        <strain evidence="3">H4-8 / FGSC 9210</strain>
    </source>
</reference>
<feature type="region of interest" description="Disordered" evidence="1">
    <location>
        <begin position="193"/>
        <end position="234"/>
    </location>
</feature>
<dbReference type="OrthoDB" id="46564at2759"/>
<evidence type="ECO:0000256" key="1">
    <source>
        <dbReference type="SAM" id="MobiDB-lite"/>
    </source>
</evidence>
<dbReference type="VEuPathDB" id="FungiDB:SCHCODRAFT_02513060"/>
<name>D8QEB8_SCHCM</name>
<feature type="non-terminal residue" evidence="2">
    <location>
        <position position="275"/>
    </location>
</feature>
<dbReference type="AlphaFoldDB" id="D8QEB8"/>
<dbReference type="InParanoid" id="D8QEB8"/>
<dbReference type="KEGG" id="scm:SCHCO_02513060"/>
<evidence type="ECO:0000313" key="2">
    <source>
        <dbReference type="EMBL" id="EFI93823.1"/>
    </source>
</evidence>
<accession>D8QEB8</accession>
<dbReference type="Gene3D" id="3.40.50.150">
    <property type="entry name" value="Vaccinia Virus protein VP39"/>
    <property type="match status" value="1"/>
</dbReference>
<dbReference type="eggNOG" id="KOG2920">
    <property type="taxonomic scope" value="Eukaryota"/>
</dbReference>
<dbReference type="GO" id="GO:0008757">
    <property type="term" value="F:S-adenosylmethionine-dependent methyltransferase activity"/>
    <property type="evidence" value="ECO:0007669"/>
    <property type="project" value="UniProtKB-ARBA"/>
</dbReference>
<proteinExistence type="predicted"/>
<dbReference type="EMBL" id="GL377310">
    <property type="protein sequence ID" value="EFI93823.1"/>
    <property type="molecule type" value="Genomic_DNA"/>
</dbReference>
<dbReference type="HOGENOM" id="CLU_032409_3_0_1"/>
<dbReference type="OMA" id="FWIGRWA"/>
<dbReference type="InterPro" id="IPR019410">
    <property type="entry name" value="Methyltransf_16"/>
</dbReference>
<sequence>MDGQVRLWLLPSIRPLLPFIQPLLPSIRPLLTTCSPPVLELGAGTGLPSILLSTRSPTPSPNSKDSASSLIVVTDHPDPTILGNLQANVARNQHLVAPGCKLTCAGYEWGTDVGHLLALLPPNTSGYTTLILSDLLHFGDAHDALVASITKLSARTPEARVYVAAGTYTKPAVCANFVRVAREAGLIIDEALPDSQSSSLPDSQSSSLPDSQSSSADTSCGSPRQPPDAGPTIRHELTDLLHPEWLGTLEVGGLDKEALALRKAACRLWIARWPQ</sequence>
<feature type="compositionally biased region" description="Low complexity" evidence="1">
    <location>
        <begin position="193"/>
        <end position="215"/>
    </location>
</feature>
<evidence type="ECO:0000313" key="3">
    <source>
        <dbReference type="Proteomes" id="UP000007431"/>
    </source>
</evidence>
<dbReference type="PANTHER" id="PTHR14614:SF10">
    <property type="entry name" value="PROTEIN N-TERMINAL AND LYSINE N-METHYLTRANSFERASE EFM7"/>
    <property type="match status" value="1"/>
</dbReference>
<dbReference type="PANTHER" id="PTHR14614">
    <property type="entry name" value="HEPATOCELLULAR CARCINOMA-ASSOCIATED ANTIGEN"/>
    <property type="match status" value="1"/>
</dbReference>
<dbReference type="GO" id="GO:0005737">
    <property type="term" value="C:cytoplasm"/>
    <property type="evidence" value="ECO:0007669"/>
    <property type="project" value="TreeGrafter"/>
</dbReference>
<organism evidence="3">
    <name type="scientific">Schizophyllum commune (strain H4-8 / FGSC 9210)</name>
    <name type="common">Split gill fungus</name>
    <dbReference type="NCBI Taxonomy" id="578458"/>
    <lineage>
        <taxon>Eukaryota</taxon>
        <taxon>Fungi</taxon>
        <taxon>Dikarya</taxon>
        <taxon>Basidiomycota</taxon>
        <taxon>Agaricomycotina</taxon>
        <taxon>Agaricomycetes</taxon>
        <taxon>Agaricomycetidae</taxon>
        <taxon>Agaricales</taxon>
        <taxon>Schizophyllaceae</taxon>
        <taxon>Schizophyllum</taxon>
    </lineage>
</organism>
<dbReference type="GeneID" id="9590601"/>
<dbReference type="InterPro" id="IPR029063">
    <property type="entry name" value="SAM-dependent_MTases_sf"/>
</dbReference>
<dbReference type="Pfam" id="PF10294">
    <property type="entry name" value="Methyltransf_16"/>
    <property type="match status" value="1"/>
</dbReference>
<dbReference type="Proteomes" id="UP000007431">
    <property type="component" value="Unassembled WGS sequence"/>
</dbReference>
<keyword evidence="3" id="KW-1185">Reference proteome</keyword>
<dbReference type="RefSeq" id="XP_003028726.1">
    <property type="nucleotide sequence ID" value="XM_003028680.1"/>
</dbReference>